<dbReference type="OrthoDB" id="297186at2759"/>
<comment type="caution">
    <text evidence="1">The sequence shown here is derived from an EMBL/GenBank/DDBJ whole genome shotgun (WGS) entry which is preliminary data.</text>
</comment>
<keyword evidence="2" id="KW-1185">Reference proteome</keyword>
<dbReference type="Proteomes" id="UP000692954">
    <property type="component" value="Unassembled WGS sequence"/>
</dbReference>
<evidence type="ECO:0000313" key="2">
    <source>
        <dbReference type="Proteomes" id="UP000692954"/>
    </source>
</evidence>
<proteinExistence type="predicted"/>
<evidence type="ECO:0000313" key="1">
    <source>
        <dbReference type="EMBL" id="CAD8124298.1"/>
    </source>
</evidence>
<dbReference type="AlphaFoldDB" id="A0A8S1R8Y7"/>
<accession>A0A8S1R8Y7</accession>
<protein>
    <submittedName>
        <fullName evidence="1">Uncharacterized protein</fullName>
    </submittedName>
</protein>
<dbReference type="EMBL" id="CAJJDN010000150">
    <property type="protein sequence ID" value="CAD8124298.1"/>
    <property type="molecule type" value="Genomic_DNA"/>
</dbReference>
<reference evidence="1" key="1">
    <citation type="submission" date="2021-01" db="EMBL/GenBank/DDBJ databases">
        <authorList>
            <consortium name="Genoscope - CEA"/>
            <person name="William W."/>
        </authorList>
    </citation>
    <scope>NUCLEOTIDE SEQUENCE</scope>
</reference>
<gene>
    <name evidence="1" type="ORF">PSON_ATCC_30995.1.T1500081</name>
</gene>
<sequence>MHNSQKQKDEMEECEQKIFKIKLDQLGSLYKVYNIPKVHQDVFNRLLEASQNKKVVLEEELNLMNQKLAPVQHCMFVINARENCLKQVLSILKENNNNNEVDKIKDKLKDLRMININTIECIVKWQQYFNNKNMGCIFKLDDNVPYQERLYSDYQELRPFLEDLFKVSDQRDPFFIQLLEKGEQRLYIRIRRAEAELLNLIVNNIYFK</sequence>
<organism evidence="1 2">
    <name type="scientific">Paramecium sonneborni</name>
    <dbReference type="NCBI Taxonomy" id="65129"/>
    <lineage>
        <taxon>Eukaryota</taxon>
        <taxon>Sar</taxon>
        <taxon>Alveolata</taxon>
        <taxon>Ciliophora</taxon>
        <taxon>Intramacronucleata</taxon>
        <taxon>Oligohymenophorea</taxon>
        <taxon>Peniculida</taxon>
        <taxon>Parameciidae</taxon>
        <taxon>Paramecium</taxon>
    </lineage>
</organism>
<name>A0A8S1R8Y7_9CILI</name>